<dbReference type="Pfam" id="PF13411">
    <property type="entry name" value="MerR_1"/>
    <property type="match status" value="1"/>
</dbReference>
<dbReference type="Proteomes" id="UP001153387">
    <property type="component" value="Unassembled WGS sequence"/>
</dbReference>
<proteinExistence type="predicted"/>
<dbReference type="GO" id="GO:0003677">
    <property type="term" value="F:DNA binding"/>
    <property type="evidence" value="ECO:0007669"/>
    <property type="project" value="UniProtKB-KW"/>
</dbReference>
<dbReference type="EMBL" id="JAPDHZ010000008">
    <property type="protein sequence ID" value="MDG0795045.1"/>
    <property type="molecule type" value="Genomic_DNA"/>
</dbReference>
<accession>A0A9X4KT16</accession>
<gene>
    <name evidence="4" type="ORF">OMP38_32615</name>
</gene>
<name>A0A9X4KT16_9BACL</name>
<evidence type="ECO:0000259" key="3">
    <source>
        <dbReference type="PROSITE" id="PS50937"/>
    </source>
</evidence>
<protein>
    <submittedName>
        <fullName evidence="4">MerR family transcriptional regulator</fullName>
    </submittedName>
</protein>
<dbReference type="PANTHER" id="PTHR30204:SF82">
    <property type="entry name" value="TRANSCRIPTIONAL REGULATOR, MERR FAMILY"/>
    <property type="match status" value="1"/>
</dbReference>
<evidence type="ECO:0000256" key="2">
    <source>
        <dbReference type="SAM" id="MobiDB-lite"/>
    </source>
</evidence>
<dbReference type="PROSITE" id="PS50937">
    <property type="entry name" value="HTH_MERR_2"/>
    <property type="match status" value="1"/>
</dbReference>
<dbReference type="Gene3D" id="1.10.1660.10">
    <property type="match status" value="1"/>
</dbReference>
<dbReference type="AlphaFoldDB" id="A0A9X4KT16"/>
<dbReference type="SMART" id="SM00422">
    <property type="entry name" value="HTH_MERR"/>
    <property type="match status" value="1"/>
</dbReference>
<keyword evidence="5" id="KW-1185">Reference proteome</keyword>
<dbReference type="PANTHER" id="PTHR30204">
    <property type="entry name" value="REDOX-CYCLING DRUG-SENSING TRANSCRIPTIONAL ACTIVATOR SOXR"/>
    <property type="match status" value="1"/>
</dbReference>
<dbReference type="GO" id="GO:0003700">
    <property type="term" value="F:DNA-binding transcription factor activity"/>
    <property type="evidence" value="ECO:0007669"/>
    <property type="project" value="InterPro"/>
</dbReference>
<reference evidence="4 5" key="1">
    <citation type="submission" date="2022-10" db="EMBL/GenBank/DDBJ databases">
        <title>Comparative genomic analysis of Cohnella hashimotonis sp. nov., isolated from the International Space Station.</title>
        <authorList>
            <person name="Simpson A."/>
            <person name="Venkateswaran K."/>
        </authorList>
    </citation>
    <scope>NUCLEOTIDE SEQUENCE [LARGE SCALE GENOMIC DNA]</scope>
    <source>
        <strain evidence="4 5">DSM 18997</strain>
    </source>
</reference>
<feature type="domain" description="HTH merR-type" evidence="3">
    <location>
        <begin position="3"/>
        <end position="72"/>
    </location>
</feature>
<dbReference type="SUPFAM" id="SSF46955">
    <property type="entry name" value="Putative DNA-binding domain"/>
    <property type="match status" value="1"/>
</dbReference>
<feature type="compositionally biased region" description="Basic and acidic residues" evidence="2">
    <location>
        <begin position="98"/>
        <end position="108"/>
    </location>
</feature>
<feature type="region of interest" description="Disordered" evidence="2">
    <location>
        <begin position="80"/>
        <end position="108"/>
    </location>
</feature>
<evidence type="ECO:0000256" key="1">
    <source>
        <dbReference type="ARBA" id="ARBA00023125"/>
    </source>
</evidence>
<comment type="caution">
    <text evidence="4">The sequence shown here is derived from an EMBL/GenBank/DDBJ whole genome shotgun (WGS) entry which is preliminary data.</text>
</comment>
<organism evidence="4 5">
    <name type="scientific">Cohnella ginsengisoli</name>
    <dbReference type="NCBI Taxonomy" id="425004"/>
    <lineage>
        <taxon>Bacteria</taxon>
        <taxon>Bacillati</taxon>
        <taxon>Bacillota</taxon>
        <taxon>Bacilli</taxon>
        <taxon>Bacillales</taxon>
        <taxon>Paenibacillaceae</taxon>
        <taxon>Cohnella</taxon>
    </lineage>
</organism>
<dbReference type="InterPro" id="IPR009061">
    <property type="entry name" value="DNA-bd_dom_put_sf"/>
</dbReference>
<dbReference type="InterPro" id="IPR000551">
    <property type="entry name" value="MerR-type_HTH_dom"/>
</dbReference>
<dbReference type="InterPro" id="IPR047057">
    <property type="entry name" value="MerR_fam"/>
</dbReference>
<sequence length="108" mass="12114">MKYLSIGEAAAELDIPDSTIRYYEKMGLLPLIERDNAGRRIFSEDQMTLLGTVMCLKNTHMPISDIKQYVDWIVEGGAHARAPARDDEQPQASGAGRNRVDDGKPERH</sequence>
<keyword evidence="1" id="KW-0238">DNA-binding</keyword>
<evidence type="ECO:0000313" key="5">
    <source>
        <dbReference type="Proteomes" id="UP001153387"/>
    </source>
</evidence>
<evidence type="ECO:0000313" key="4">
    <source>
        <dbReference type="EMBL" id="MDG0795045.1"/>
    </source>
</evidence>
<dbReference type="RefSeq" id="WP_277568748.1">
    <property type="nucleotide sequence ID" value="NZ_JAPDHZ010000008.1"/>
</dbReference>